<feature type="compositionally biased region" description="Polar residues" evidence="14">
    <location>
        <begin position="193"/>
        <end position="204"/>
    </location>
</feature>
<evidence type="ECO:0000256" key="9">
    <source>
        <dbReference type="ARBA" id="ARBA00022837"/>
    </source>
</evidence>
<evidence type="ECO:0000256" key="2">
    <source>
        <dbReference type="ARBA" id="ARBA00006833"/>
    </source>
</evidence>
<comment type="similarity">
    <text evidence="2">Belongs to the SARAF family.</text>
</comment>
<evidence type="ECO:0000256" key="13">
    <source>
        <dbReference type="ARBA" id="ARBA00031116"/>
    </source>
</evidence>
<evidence type="ECO:0000256" key="12">
    <source>
        <dbReference type="ARBA" id="ARBA00023136"/>
    </source>
</evidence>
<evidence type="ECO:0000313" key="16">
    <source>
        <dbReference type="EMBL" id="KAL0954439.1"/>
    </source>
</evidence>
<keyword evidence="9" id="KW-0106">Calcium</keyword>
<keyword evidence="8" id="KW-0256">Endoplasmic reticulum</keyword>
<protein>
    <recommendedName>
        <fullName evidence="3">Store-operated calcium entry-associated regulatory factor</fullName>
    </recommendedName>
    <alternativeName>
        <fullName evidence="13">Transmembrane protein 66</fullName>
    </alternativeName>
</protein>
<evidence type="ECO:0000256" key="4">
    <source>
        <dbReference type="ARBA" id="ARBA00022448"/>
    </source>
</evidence>
<evidence type="ECO:0000256" key="6">
    <source>
        <dbReference type="ARBA" id="ARBA00022692"/>
    </source>
</evidence>
<keyword evidence="6 15" id="KW-0812">Transmembrane</keyword>
<evidence type="ECO:0000256" key="8">
    <source>
        <dbReference type="ARBA" id="ARBA00022824"/>
    </source>
</evidence>
<name>A0ABR3JFE2_9AGAR</name>
<keyword evidence="10 15" id="KW-1133">Transmembrane helix</keyword>
<dbReference type="Proteomes" id="UP001556367">
    <property type="component" value="Unassembled WGS sequence"/>
</dbReference>
<evidence type="ECO:0000256" key="5">
    <source>
        <dbReference type="ARBA" id="ARBA00022568"/>
    </source>
</evidence>
<sequence length="228" mass="25144">MGGSGAEIDWKCEADLPESLRFGRVEVSCEGWARPGDSFVLKGSCSLEYKLVEVPNVLRKDNFGLEHKSWDLGGIIFTVLWLGVLFFIVYSFLQSCFSSSTNRTTRPTTGPRPGGGSGWFPGGSDSDPTAPPPPYSKHPSQPAGEGWRPGFWTGAALGGLGASVFNNRRRGDTYVERRSMWDWDRPRGFQSEPMFTSRRQFSSSYDDDRGEGSSTMRRSTGFGGSNVR</sequence>
<dbReference type="InterPro" id="IPR009567">
    <property type="entry name" value="SARAF"/>
</dbReference>
<evidence type="ECO:0000256" key="10">
    <source>
        <dbReference type="ARBA" id="ARBA00022989"/>
    </source>
</evidence>
<evidence type="ECO:0000313" key="17">
    <source>
        <dbReference type="Proteomes" id="UP001556367"/>
    </source>
</evidence>
<feature type="region of interest" description="Disordered" evidence="14">
    <location>
        <begin position="99"/>
        <end position="148"/>
    </location>
</feature>
<dbReference type="Pfam" id="PF06682">
    <property type="entry name" value="SARAF"/>
    <property type="match status" value="1"/>
</dbReference>
<dbReference type="PANTHER" id="PTHR15929">
    <property type="entry name" value="STORE-OPERATED CALCIUM ENTRY-ASSOCIATED REGULATORY FACTOR"/>
    <property type="match status" value="1"/>
</dbReference>
<evidence type="ECO:0000256" key="15">
    <source>
        <dbReference type="SAM" id="Phobius"/>
    </source>
</evidence>
<gene>
    <name evidence="16" type="ORF">HGRIS_003418</name>
</gene>
<keyword evidence="12 15" id="KW-0472">Membrane</keyword>
<keyword evidence="17" id="KW-1185">Reference proteome</keyword>
<comment type="subcellular location">
    <subcellularLocation>
        <location evidence="1">Endoplasmic reticulum membrane</location>
        <topology evidence="1">Single-pass type I membrane protein</topology>
    </subcellularLocation>
</comment>
<feature type="region of interest" description="Disordered" evidence="14">
    <location>
        <begin position="186"/>
        <end position="228"/>
    </location>
</feature>
<proteinExistence type="inferred from homology"/>
<dbReference type="EMBL" id="JASNQZ010000007">
    <property type="protein sequence ID" value="KAL0954439.1"/>
    <property type="molecule type" value="Genomic_DNA"/>
</dbReference>
<evidence type="ECO:0000256" key="11">
    <source>
        <dbReference type="ARBA" id="ARBA00023065"/>
    </source>
</evidence>
<evidence type="ECO:0000256" key="7">
    <source>
        <dbReference type="ARBA" id="ARBA00022729"/>
    </source>
</evidence>
<evidence type="ECO:0000256" key="3">
    <source>
        <dbReference type="ARBA" id="ARBA00016584"/>
    </source>
</evidence>
<feature type="transmembrane region" description="Helical" evidence="15">
    <location>
        <begin position="72"/>
        <end position="93"/>
    </location>
</feature>
<evidence type="ECO:0000256" key="14">
    <source>
        <dbReference type="SAM" id="MobiDB-lite"/>
    </source>
</evidence>
<keyword evidence="7" id="KW-0732">Signal</keyword>
<keyword evidence="4" id="KW-0813">Transport</keyword>
<dbReference type="PANTHER" id="PTHR15929:SF0">
    <property type="entry name" value="STORE-OPERATED CALCIUM ENTRY-ASSOCIATED REGULATORY FACTOR"/>
    <property type="match status" value="1"/>
</dbReference>
<evidence type="ECO:0000256" key="1">
    <source>
        <dbReference type="ARBA" id="ARBA00004115"/>
    </source>
</evidence>
<keyword evidence="5" id="KW-0109">Calcium transport</keyword>
<feature type="compositionally biased region" description="Low complexity" evidence="14">
    <location>
        <begin position="99"/>
        <end position="111"/>
    </location>
</feature>
<comment type="caution">
    <text evidence="16">The sequence shown here is derived from an EMBL/GenBank/DDBJ whole genome shotgun (WGS) entry which is preliminary data.</text>
</comment>
<feature type="compositionally biased region" description="Gly residues" evidence="14">
    <location>
        <begin position="112"/>
        <end position="121"/>
    </location>
</feature>
<reference evidence="17" key="1">
    <citation type="submission" date="2024-06" db="EMBL/GenBank/DDBJ databases">
        <title>Multi-omics analyses provide insights into the biosynthesis of the anticancer antibiotic pleurotin in Hohenbuehelia grisea.</title>
        <authorList>
            <person name="Weaver J.A."/>
            <person name="Alberti F."/>
        </authorList>
    </citation>
    <scope>NUCLEOTIDE SEQUENCE [LARGE SCALE GENOMIC DNA]</scope>
    <source>
        <strain evidence="17">T-177</strain>
    </source>
</reference>
<organism evidence="16 17">
    <name type="scientific">Hohenbuehelia grisea</name>
    <dbReference type="NCBI Taxonomy" id="104357"/>
    <lineage>
        <taxon>Eukaryota</taxon>
        <taxon>Fungi</taxon>
        <taxon>Dikarya</taxon>
        <taxon>Basidiomycota</taxon>
        <taxon>Agaricomycotina</taxon>
        <taxon>Agaricomycetes</taxon>
        <taxon>Agaricomycetidae</taxon>
        <taxon>Agaricales</taxon>
        <taxon>Pleurotineae</taxon>
        <taxon>Pleurotaceae</taxon>
        <taxon>Hohenbuehelia</taxon>
    </lineage>
</organism>
<keyword evidence="11" id="KW-0406">Ion transport</keyword>
<accession>A0ABR3JFE2</accession>